<dbReference type="GO" id="GO:0006189">
    <property type="term" value="P:'de novo' IMP biosynthetic process"/>
    <property type="evidence" value="ECO:0007669"/>
    <property type="project" value="UniProtKB-UniRule"/>
</dbReference>
<dbReference type="GO" id="GO:0034023">
    <property type="term" value="F:5-(carboxyamino)imidazole ribonucleotide mutase activity"/>
    <property type="evidence" value="ECO:0007669"/>
    <property type="project" value="UniProtKB-UniRule"/>
</dbReference>
<dbReference type="NCBIfam" id="TIGR01162">
    <property type="entry name" value="purE"/>
    <property type="match status" value="1"/>
</dbReference>
<evidence type="ECO:0000256" key="3">
    <source>
        <dbReference type="HAMAP-Rule" id="MF_01929"/>
    </source>
</evidence>
<dbReference type="Gene3D" id="3.40.50.1970">
    <property type="match status" value="1"/>
</dbReference>
<accession>A0A376DAQ8</accession>
<sequence>MSVSAAPAKIAIVMGSKSDWATMQFAVEILSQLDVAYHVEVVSAHRTPDKLFRFAEQAEARGLQVIIAGAGGAAHLPGMLAAKTLLPVLGVPVQSAALSGVDSLYSIVQMPRGVPVGTLAIGKAGAANAALLAAQILALHDAALAGRLAAWRQAQSDEVLNHPDPREEA</sequence>
<evidence type="ECO:0000313" key="7">
    <source>
        <dbReference type="EMBL" id="AOV96142.1"/>
    </source>
</evidence>
<feature type="binding site" evidence="3 5">
    <location>
        <position position="46"/>
    </location>
    <ligand>
        <name>substrate</name>
    </ligand>
</feature>
<comment type="function">
    <text evidence="3 4">Catalyzes the conversion of N5-carboxyaminoimidazole ribonucleotide (N5-CAIR) to 4-carboxy-5-aminoimidazole ribonucleotide (CAIR).</text>
</comment>
<keyword evidence="1 3" id="KW-0658">Purine biosynthesis</keyword>
<feature type="binding site" evidence="3 5">
    <location>
        <position position="16"/>
    </location>
    <ligand>
        <name>substrate</name>
    </ligand>
</feature>
<dbReference type="AlphaFoldDB" id="A0A376DAQ8"/>
<dbReference type="PANTHER" id="PTHR23046">
    <property type="entry name" value="PHOSPHORIBOSYLAMINOIMIDAZOLE CARBOXYLASE CATALYTIC SUBUNIT"/>
    <property type="match status" value="1"/>
</dbReference>
<evidence type="ECO:0000313" key="8">
    <source>
        <dbReference type="EMBL" id="STC85381.1"/>
    </source>
</evidence>
<dbReference type="EMBL" id="UFXZ01000001">
    <property type="protein sequence ID" value="STC85381.1"/>
    <property type="molecule type" value="Genomic_DNA"/>
</dbReference>
<dbReference type="PANTHER" id="PTHR23046:SF2">
    <property type="entry name" value="PHOSPHORIBOSYLAMINOIMIDAZOLE CARBOXYLASE"/>
    <property type="match status" value="1"/>
</dbReference>
<dbReference type="EC" id="5.4.99.18" evidence="3 4"/>
<dbReference type="RefSeq" id="WP_024523768.1">
    <property type="nucleotide sequence ID" value="NZ_CP016043.1"/>
</dbReference>
<dbReference type="SUPFAM" id="SSF52255">
    <property type="entry name" value="N5-CAIR mutase (phosphoribosylaminoimidazole carboxylase, PurE)"/>
    <property type="match status" value="1"/>
</dbReference>
<dbReference type="InterPro" id="IPR033747">
    <property type="entry name" value="PurE_ClassI"/>
</dbReference>
<evidence type="ECO:0000256" key="4">
    <source>
        <dbReference type="PIRNR" id="PIRNR001338"/>
    </source>
</evidence>
<dbReference type="Proteomes" id="UP000255248">
    <property type="component" value="Unassembled WGS sequence"/>
</dbReference>
<dbReference type="FunFam" id="3.40.50.1970:FF:000004">
    <property type="entry name" value="N5-carboxyaminoimidazole ribonucleotide mutase"/>
    <property type="match status" value="1"/>
</dbReference>
<name>A0A376DAQ8_9GAMM</name>
<dbReference type="InterPro" id="IPR000031">
    <property type="entry name" value="PurE_dom"/>
</dbReference>
<evidence type="ECO:0000313" key="9">
    <source>
        <dbReference type="Proteomes" id="UP000175893"/>
    </source>
</evidence>
<feature type="domain" description="PurE" evidence="6">
    <location>
        <begin position="8"/>
        <end position="159"/>
    </location>
</feature>
<dbReference type="Pfam" id="PF00731">
    <property type="entry name" value="AIRC"/>
    <property type="match status" value="1"/>
</dbReference>
<dbReference type="HAMAP" id="MF_01929">
    <property type="entry name" value="PurE_classI"/>
    <property type="match status" value="1"/>
</dbReference>
<dbReference type="EMBL" id="CP016043">
    <property type="protein sequence ID" value="AOV96142.1"/>
    <property type="molecule type" value="Genomic_DNA"/>
</dbReference>
<evidence type="ECO:0000256" key="2">
    <source>
        <dbReference type="ARBA" id="ARBA00023235"/>
    </source>
</evidence>
<evidence type="ECO:0000256" key="1">
    <source>
        <dbReference type="ARBA" id="ARBA00022755"/>
    </source>
</evidence>
<reference evidence="8 10" key="2">
    <citation type="submission" date="2018-06" db="EMBL/GenBank/DDBJ databases">
        <authorList>
            <consortium name="Pathogen Informatics"/>
            <person name="Doyle S."/>
        </authorList>
    </citation>
    <scope>NUCLEOTIDE SEQUENCE [LARGE SCALE GENOMIC DNA]</scope>
    <source>
        <strain evidence="8 10">NCTC12121</strain>
    </source>
</reference>
<evidence type="ECO:0000259" key="6">
    <source>
        <dbReference type="SMART" id="SM01001"/>
    </source>
</evidence>
<comment type="similarity">
    <text evidence="3">Belongs to the AIR carboxylase family. Class I subfamily.</text>
</comment>
<feature type="binding site" evidence="3 5">
    <location>
        <position position="19"/>
    </location>
    <ligand>
        <name>substrate</name>
    </ligand>
</feature>
<evidence type="ECO:0000313" key="10">
    <source>
        <dbReference type="Proteomes" id="UP000255248"/>
    </source>
</evidence>
<reference evidence="7 9" key="1">
    <citation type="submission" date="2016-06" db="EMBL/GenBank/DDBJ databases">
        <title>Complete genome sequence of Edwardsiella hoshinae ATCC 35051.</title>
        <authorList>
            <person name="Reichley S.R."/>
            <person name="Waldbieser G.C."/>
            <person name="Lawrence M.L."/>
            <person name="Griffin M.J."/>
        </authorList>
    </citation>
    <scope>NUCLEOTIDE SEQUENCE [LARGE SCALE GENOMIC DNA]</scope>
    <source>
        <strain evidence="7 9">ATCC 35051</strain>
    </source>
</reference>
<gene>
    <name evidence="3 8" type="primary">purE</name>
    <name evidence="7" type="ORF">A9798_03700</name>
    <name evidence="8" type="ORF">NCTC12121_00824</name>
</gene>
<dbReference type="OrthoDB" id="9791908at2"/>
<comment type="pathway">
    <text evidence="3 4">Purine metabolism; IMP biosynthesis via de novo pathway; 5-amino-1-(5-phospho-D-ribosyl)imidazole-4-carboxylate from 5-amino-1-(5-phospho-D-ribosyl)imidazole (N5-CAIR route): step 2/2.</text>
</comment>
<protein>
    <recommendedName>
        <fullName evidence="3 4">N5-carboxyaminoimidazole ribonucleotide mutase</fullName>
        <shortName evidence="3 4">N5-CAIR mutase</shortName>
        <ecNumber evidence="3 4">5.4.99.18</ecNumber>
    </recommendedName>
    <alternativeName>
        <fullName evidence="3">5-(carboxyamino)imidazole ribonucleotide mutase</fullName>
    </alternativeName>
</protein>
<evidence type="ECO:0000256" key="5">
    <source>
        <dbReference type="PIRSR" id="PIRSR001338-1"/>
    </source>
</evidence>
<dbReference type="STRING" id="93378.A9798_03700"/>
<dbReference type="Proteomes" id="UP000175893">
    <property type="component" value="Chromosome"/>
</dbReference>
<keyword evidence="9" id="KW-1185">Reference proteome</keyword>
<keyword evidence="2 3" id="KW-0413">Isomerase</keyword>
<proteinExistence type="inferred from homology"/>
<dbReference type="UniPathway" id="UPA00074">
    <property type="reaction ID" value="UER00943"/>
</dbReference>
<comment type="catalytic activity">
    <reaction evidence="3 4">
        <text>5-carboxyamino-1-(5-phospho-D-ribosyl)imidazole + H(+) = 5-amino-1-(5-phospho-D-ribosyl)imidazole-4-carboxylate</text>
        <dbReference type="Rhea" id="RHEA:13193"/>
        <dbReference type="ChEBI" id="CHEBI:15378"/>
        <dbReference type="ChEBI" id="CHEBI:58730"/>
        <dbReference type="ChEBI" id="CHEBI:77657"/>
        <dbReference type="EC" id="5.4.99.18"/>
    </reaction>
</comment>
<dbReference type="KEGG" id="eho:A9798_03700"/>
<organism evidence="8 10">
    <name type="scientific">Edwardsiella hoshinae</name>
    <dbReference type="NCBI Taxonomy" id="93378"/>
    <lineage>
        <taxon>Bacteria</taxon>
        <taxon>Pseudomonadati</taxon>
        <taxon>Pseudomonadota</taxon>
        <taxon>Gammaproteobacteria</taxon>
        <taxon>Enterobacterales</taxon>
        <taxon>Hafniaceae</taxon>
        <taxon>Edwardsiella</taxon>
    </lineage>
</organism>
<dbReference type="SMART" id="SM01001">
    <property type="entry name" value="AIRC"/>
    <property type="match status" value="1"/>
</dbReference>
<dbReference type="InterPro" id="IPR024694">
    <property type="entry name" value="PurE_prokaryotes"/>
</dbReference>
<dbReference type="PIRSF" id="PIRSF001338">
    <property type="entry name" value="AIR_carboxylase"/>
    <property type="match status" value="1"/>
</dbReference>